<keyword evidence="1" id="KW-0378">Hydrolase</keyword>
<dbReference type="InterPro" id="IPR036866">
    <property type="entry name" value="RibonucZ/Hydroxyglut_hydro"/>
</dbReference>
<dbReference type="PANTHER" id="PTHR43546">
    <property type="entry name" value="UPF0173 METAL-DEPENDENT HYDROLASE MJ1163-RELATED"/>
    <property type="match status" value="1"/>
</dbReference>
<dbReference type="InterPro" id="IPR050114">
    <property type="entry name" value="UPF0173_UPF0282_UlaG_hydrolase"/>
</dbReference>
<dbReference type="RefSeq" id="WP_153585296.1">
    <property type="nucleotide sequence ID" value="NZ_WJBU01000010.1"/>
</dbReference>
<dbReference type="AlphaFoldDB" id="A0A844AU25"/>
<dbReference type="GO" id="GO:0016787">
    <property type="term" value="F:hydrolase activity"/>
    <property type="evidence" value="ECO:0007669"/>
    <property type="project" value="UniProtKB-KW"/>
</dbReference>
<dbReference type="PANTHER" id="PTHR43546:SF9">
    <property type="entry name" value="L-ASCORBATE-6-PHOSPHATE LACTONASE ULAG-RELATED"/>
    <property type="match status" value="1"/>
</dbReference>
<organism evidence="2 3">
    <name type="scientific">Caenimonas koreensis DSM 17982</name>
    <dbReference type="NCBI Taxonomy" id="1121255"/>
    <lineage>
        <taxon>Bacteria</taxon>
        <taxon>Pseudomonadati</taxon>
        <taxon>Pseudomonadota</taxon>
        <taxon>Betaproteobacteria</taxon>
        <taxon>Burkholderiales</taxon>
        <taxon>Comamonadaceae</taxon>
        <taxon>Caenimonas</taxon>
    </lineage>
</organism>
<comment type="caution">
    <text evidence="2">The sequence shown here is derived from an EMBL/GenBank/DDBJ whole genome shotgun (WGS) entry which is preliminary data.</text>
</comment>
<evidence type="ECO:0008006" key="4">
    <source>
        <dbReference type="Google" id="ProtNLM"/>
    </source>
</evidence>
<name>A0A844AU25_9BURK</name>
<dbReference type="SUPFAM" id="SSF56281">
    <property type="entry name" value="Metallo-hydrolase/oxidoreductase"/>
    <property type="match status" value="1"/>
</dbReference>
<evidence type="ECO:0000313" key="2">
    <source>
        <dbReference type="EMBL" id="MRD47990.1"/>
    </source>
</evidence>
<dbReference type="Gene3D" id="3.60.15.10">
    <property type="entry name" value="Ribonuclease Z/Hydroxyacylglutathione hydrolase-like"/>
    <property type="match status" value="1"/>
</dbReference>
<accession>A0A844AU25</accession>
<dbReference type="OrthoDB" id="8705329at2"/>
<evidence type="ECO:0000256" key="1">
    <source>
        <dbReference type="ARBA" id="ARBA00022801"/>
    </source>
</evidence>
<evidence type="ECO:0000313" key="3">
    <source>
        <dbReference type="Proteomes" id="UP000487350"/>
    </source>
</evidence>
<dbReference type="Pfam" id="PF13483">
    <property type="entry name" value="Lactamase_B_3"/>
    <property type="match status" value="1"/>
</dbReference>
<gene>
    <name evidence="2" type="ORF">GHT07_11920</name>
</gene>
<proteinExistence type="predicted"/>
<sequence length="497" mass="54923">MNSRSKPSNAQLSFTFIGHQTWLLSSPDANILLDPVLERSFGNSKHINFEIYPPRSVDIERMPELDAILLSHEHLDHFHLSSLNRLSRQVPVIVGKNMPMCVRDAIRKLGFEVRVQPFEQPIEFGDTRVSMHAPAAGTVFWEKRVSQYFITHGEVSCFIAVDALTSDRLEKDVVAGRMPVPDLIIVSNNSMVTPPGARAASPFSKGKTSLLSPGTGLSILDDLVGAAGRIAGPHTHIAICGDGHIDHVQDFGPFLHSDNKRLAELANGMGYQPVVHGPYPGERISIFGGNKFVDDRVSWIDYDGSRHEEQKHKLLTFLKSPVQGRLTGVVAPYVEDAQVARDIDIVEGYLVQLARLLLQLPPGRNVLAATEREWPNLGDRRVVVRFLVGDGRVAQYGLNVVTAKFERDTTPTARLTQVFPCGFEAFLRDFAAILRGEIQVWDIAGRSTYSWNLGDSYQGIEAVLLGDLGEQVRPELHTALFNAEIDRLLGAQTMAAA</sequence>
<protein>
    <recommendedName>
        <fullName evidence="4">L-ascorbate metabolism protein UlaG, beta-lactamase superfamily</fullName>
    </recommendedName>
</protein>
<keyword evidence="3" id="KW-1185">Reference proteome</keyword>
<reference evidence="2 3" key="1">
    <citation type="submission" date="2019-11" db="EMBL/GenBank/DDBJ databases">
        <title>Caenimonas koreensis gen. nov., sp. nov., isolated from activated sludge.</title>
        <authorList>
            <person name="Seung H.R."/>
        </authorList>
    </citation>
    <scope>NUCLEOTIDE SEQUENCE [LARGE SCALE GENOMIC DNA]</scope>
    <source>
        <strain evidence="2 3">EMB320</strain>
    </source>
</reference>
<dbReference type="Proteomes" id="UP000487350">
    <property type="component" value="Unassembled WGS sequence"/>
</dbReference>
<dbReference type="EMBL" id="WJBU01000010">
    <property type="protein sequence ID" value="MRD47990.1"/>
    <property type="molecule type" value="Genomic_DNA"/>
</dbReference>